<protein>
    <submittedName>
        <fullName evidence="1">Glycosyltransferase</fullName>
    </submittedName>
</protein>
<name>A0A1R3J689_9ROSI</name>
<reference evidence="2" key="1">
    <citation type="submission" date="2013-09" db="EMBL/GenBank/DDBJ databases">
        <title>Corchorus olitorius genome sequencing.</title>
        <authorList>
            <person name="Alam M."/>
            <person name="Haque M.S."/>
            <person name="Islam M.S."/>
            <person name="Emdad E.M."/>
            <person name="Islam M.M."/>
            <person name="Ahmed B."/>
            <person name="Halim A."/>
            <person name="Hossen Q.M.M."/>
            <person name="Hossain M.Z."/>
            <person name="Ahmed R."/>
            <person name="Khan M.M."/>
            <person name="Islam R."/>
            <person name="Rashid M.M."/>
            <person name="Khan S.A."/>
            <person name="Rahman M.S."/>
            <person name="Alam M."/>
            <person name="Yahiya A.S."/>
            <person name="Khan M.S."/>
            <person name="Azam M.S."/>
            <person name="Haque T."/>
            <person name="Lashkar M.Z.H."/>
            <person name="Akhand A.I."/>
            <person name="Morshed G."/>
            <person name="Roy S."/>
            <person name="Uddin K.S."/>
            <person name="Rabeya T."/>
            <person name="Hossain A.S."/>
            <person name="Chowdhury A."/>
            <person name="Snigdha A.R."/>
            <person name="Mortoza M.S."/>
            <person name="Matin S.A."/>
            <person name="Hoque S.M.E."/>
            <person name="Islam M.K."/>
            <person name="Roy D.K."/>
            <person name="Haider R."/>
            <person name="Moosa M.M."/>
            <person name="Elias S.M."/>
            <person name="Hasan A.M."/>
            <person name="Jahan S."/>
            <person name="Shafiuddin M."/>
            <person name="Mahmood N."/>
            <person name="Shommy N.S."/>
        </authorList>
    </citation>
    <scope>NUCLEOTIDE SEQUENCE [LARGE SCALE GENOMIC DNA]</scope>
    <source>
        <strain evidence="2">cv. O-4</strain>
    </source>
</reference>
<sequence length="63" mass="6907">MSQVMEGPFKGHLWAEPSVAELQALMRHVISNVEEAKAKSKGKQARKDMITNFSPEIVAGIIA</sequence>
<comment type="caution">
    <text evidence="1">The sequence shown here is derived from an EMBL/GenBank/DDBJ whole genome shotgun (WGS) entry which is preliminary data.</text>
</comment>
<dbReference type="STRING" id="93759.A0A1R3J689"/>
<dbReference type="PANTHER" id="PTHR46656">
    <property type="entry name" value="PUTATIVE-RELATED"/>
    <property type="match status" value="1"/>
</dbReference>
<dbReference type="Proteomes" id="UP000187203">
    <property type="component" value="Unassembled WGS sequence"/>
</dbReference>
<proteinExistence type="predicted"/>
<keyword evidence="2" id="KW-1185">Reference proteome</keyword>
<gene>
    <name evidence="1" type="ORF">COLO4_19239</name>
</gene>
<dbReference type="EMBL" id="AWUE01016566">
    <property type="protein sequence ID" value="OMO90332.1"/>
    <property type="molecule type" value="Genomic_DNA"/>
</dbReference>
<evidence type="ECO:0000313" key="2">
    <source>
        <dbReference type="Proteomes" id="UP000187203"/>
    </source>
</evidence>
<evidence type="ECO:0000313" key="1">
    <source>
        <dbReference type="EMBL" id="OMO90332.1"/>
    </source>
</evidence>
<dbReference type="AlphaFoldDB" id="A0A1R3J689"/>
<organism evidence="1 2">
    <name type="scientific">Corchorus olitorius</name>
    <dbReference type="NCBI Taxonomy" id="93759"/>
    <lineage>
        <taxon>Eukaryota</taxon>
        <taxon>Viridiplantae</taxon>
        <taxon>Streptophyta</taxon>
        <taxon>Embryophyta</taxon>
        <taxon>Tracheophyta</taxon>
        <taxon>Spermatophyta</taxon>
        <taxon>Magnoliopsida</taxon>
        <taxon>eudicotyledons</taxon>
        <taxon>Gunneridae</taxon>
        <taxon>Pentapetalae</taxon>
        <taxon>rosids</taxon>
        <taxon>malvids</taxon>
        <taxon>Malvales</taxon>
        <taxon>Malvaceae</taxon>
        <taxon>Grewioideae</taxon>
        <taxon>Apeibeae</taxon>
        <taxon>Corchorus</taxon>
    </lineage>
</organism>
<dbReference type="OrthoDB" id="2193793at2759"/>
<accession>A0A1R3J689</accession>
<feature type="non-terminal residue" evidence="1">
    <location>
        <position position="63"/>
    </location>
</feature>
<dbReference type="PANTHER" id="PTHR46656:SF3">
    <property type="entry name" value="PUTATIVE-RELATED"/>
    <property type="match status" value="1"/>
</dbReference>